<proteinExistence type="predicted"/>
<dbReference type="Proteomes" id="UP000217276">
    <property type="component" value="Chromosome"/>
</dbReference>
<reference evidence="2" key="1">
    <citation type="submission" date="2017-06" db="EMBL/GenBank/DDBJ databases">
        <title>Capnocytophaga spp. assemblies.</title>
        <authorList>
            <person name="Gulvik C.A."/>
        </authorList>
    </citation>
    <scope>NUCLEOTIDE SEQUENCE [LARGE SCALE GENOMIC DNA]</scope>
    <source>
        <strain evidence="2">H6253</strain>
    </source>
</reference>
<keyword evidence="2" id="KW-1185">Reference proteome</keyword>
<dbReference type="RefSeq" id="WP_095914886.1">
    <property type="nucleotide sequence ID" value="NZ_CAJZEI010000045.1"/>
</dbReference>
<sequence>METITVALPKGLSLKNAKSVLQSLNFKIIDIFEDVPRLRRGENIPNETTKKALEEAEMLINDPNTKYFTSVRELIDSLND</sequence>
<evidence type="ECO:0000313" key="1">
    <source>
        <dbReference type="EMBL" id="ATA82941.1"/>
    </source>
</evidence>
<dbReference type="EMBL" id="CP022384">
    <property type="protein sequence ID" value="ATA82941.1"/>
    <property type="molecule type" value="Genomic_DNA"/>
</dbReference>
<protein>
    <submittedName>
        <fullName evidence="1">Uncharacterized protein</fullName>
    </submittedName>
</protein>
<gene>
    <name evidence="1" type="ORF">CGC53_07215</name>
</gene>
<name>A0A250FCY0_9FLAO</name>
<dbReference type="KEGG" id="clk:CGC53_07215"/>
<evidence type="ECO:0000313" key="2">
    <source>
        <dbReference type="Proteomes" id="UP000217276"/>
    </source>
</evidence>
<organism evidence="1 2">
    <name type="scientific">Capnocytophaga leadbetteri</name>
    <dbReference type="NCBI Taxonomy" id="327575"/>
    <lineage>
        <taxon>Bacteria</taxon>
        <taxon>Pseudomonadati</taxon>
        <taxon>Bacteroidota</taxon>
        <taxon>Flavobacteriia</taxon>
        <taxon>Flavobacteriales</taxon>
        <taxon>Flavobacteriaceae</taxon>
        <taxon>Capnocytophaga</taxon>
    </lineage>
</organism>
<accession>A0A250FCY0</accession>
<dbReference type="AlphaFoldDB" id="A0A250FCY0"/>